<sequence>MGFKVSALLSAFMLTYLLTAVVFTSAPTCQGKDSTRSPKESCGIWHQDVSNIQEPYPMSLVVSNPYSTPVNLTFTTDIAYRGILLGAMRKIQEKNQNFTFTTEENPDYGPFLVSVNGVPGSAANHTYWELLVTLLNGTTFRPDVGVGCYIPNPHDTVILKYSTWKHEEASTVL</sequence>
<proteinExistence type="predicted"/>
<dbReference type="Gene3D" id="2.170.130.30">
    <property type="match status" value="1"/>
</dbReference>
<dbReference type="GO" id="GO:0015889">
    <property type="term" value="P:cobalamin transport"/>
    <property type="evidence" value="ECO:0007669"/>
    <property type="project" value="TreeGrafter"/>
</dbReference>
<dbReference type="PANTHER" id="PTHR10559:SF18">
    <property type="entry name" value="TRANSCOBALAMIN II"/>
    <property type="match status" value="1"/>
</dbReference>
<dbReference type="InterPro" id="IPR027954">
    <property type="entry name" value="Transcobalamin-like_C"/>
</dbReference>
<dbReference type="AlphaFoldDB" id="A0AAE0QSZ0"/>
<name>A0AAE0QSZ0_9TELE</name>
<dbReference type="GO" id="GO:0031419">
    <property type="term" value="F:cobalamin binding"/>
    <property type="evidence" value="ECO:0007669"/>
    <property type="project" value="TreeGrafter"/>
</dbReference>
<dbReference type="GO" id="GO:0005615">
    <property type="term" value="C:extracellular space"/>
    <property type="evidence" value="ECO:0007669"/>
    <property type="project" value="TreeGrafter"/>
</dbReference>
<dbReference type="Pfam" id="PF14478">
    <property type="entry name" value="DUF4430"/>
    <property type="match status" value="1"/>
</dbReference>
<reference evidence="3" key="1">
    <citation type="submission" date="2023-06" db="EMBL/GenBank/DDBJ databases">
        <title>Male Hemibagrus guttatus genome.</title>
        <authorList>
            <person name="Bian C."/>
        </authorList>
    </citation>
    <scope>NUCLEOTIDE SEQUENCE</scope>
    <source>
        <strain evidence="3">Male_cb2023</strain>
        <tissue evidence="3">Muscle</tissue>
    </source>
</reference>
<keyword evidence="1" id="KW-0732">Signal</keyword>
<evidence type="ECO:0000259" key="2">
    <source>
        <dbReference type="Pfam" id="PF14478"/>
    </source>
</evidence>
<comment type="caution">
    <text evidence="3">The sequence shown here is derived from an EMBL/GenBank/DDBJ whole genome shotgun (WGS) entry which is preliminary data.</text>
</comment>
<dbReference type="EMBL" id="JAUCMX010000011">
    <property type="protein sequence ID" value="KAK3531549.1"/>
    <property type="molecule type" value="Genomic_DNA"/>
</dbReference>
<feature type="signal peptide" evidence="1">
    <location>
        <begin position="1"/>
        <end position="31"/>
    </location>
</feature>
<evidence type="ECO:0000313" key="3">
    <source>
        <dbReference type="EMBL" id="KAK3531549.1"/>
    </source>
</evidence>
<dbReference type="Proteomes" id="UP001274896">
    <property type="component" value="Unassembled WGS sequence"/>
</dbReference>
<gene>
    <name evidence="3" type="ORF">QTP70_024934</name>
</gene>
<organism evidence="3 4">
    <name type="scientific">Hemibagrus guttatus</name>
    <dbReference type="NCBI Taxonomy" id="175788"/>
    <lineage>
        <taxon>Eukaryota</taxon>
        <taxon>Metazoa</taxon>
        <taxon>Chordata</taxon>
        <taxon>Craniata</taxon>
        <taxon>Vertebrata</taxon>
        <taxon>Euteleostomi</taxon>
        <taxon>Actinopterygii</taxon>
        <taxon>Neopterygii</taxon>
        <taxon>Teleostei</taxon>
        <taxon>Ostariophysi</taxon>
        <taxon>Siluriformes</taxon>
        <taxon>Bagridae</taxon>
        <taxon>Hemibagrus</taxon>
    </lineage>
</organism>
<evidence type="ECO:0000256" key="1">
    <source>
        <dbReference type="SAM" id="SignalP"/>
    </source>
</evidence>
<evidence type="ECO:0000313" key="4">
    <source>
        <dbReference type="Proteomes" id="UP001274896"/>
    </source>
</evidence>
<dbReference type="InterPro" id="IPR051588">
    <property type="entry name" value="Cobalamin_Transport"/>
</dbReference>
<dbReference type="PANTHER" id="PTHR10559">
    <property type="entry name" value="TRANSCOBALAMIN-1/GASTRIC INTRINSIC FACTOR"/>
    <property type="match status" value="1"/>
</dbReference>
<accession>A0AAE0QSZ0</accession>
<feature type="chain" id="PRO_5042167218" description="Transcobalamin-like C-terminal domain-containing protein" evidence="1">
    <location>
        <begin position="32"/>
        <end position="173"/>
    </location>
</feature>
<keyword evidence="4" id="KW-1185">Reference proteome</keyword>
<protein>
    <recommendedName>
        <fullName evidence="2">Transcobalamin-like C-terminal domain-containing protein</fullName>
    </recommendedName>
</protein>
<feature type="domain" description="Transcobalamin-like C-terminal" evidence="2">
    <location>
        <begin position="84"/>
        <end position="162"/>
    </location>
</feature>